<proteinExistence type="predicted"/>
<accession>A0ABX6VEH0</accession>
<dbReference type="Pfam" id="PF01627">
    <property type="entry name" value="Hpt"/>
    <property type="match status" value="1"/>
</dbReference>
<dbReference type="InterPro" id="IPR008207">
    <property type="entry name" value="Sig_transdc_His_kin_Hpt_dom"/>
</dbReference>
<keyword evidence="2" id="KW-0597">Phosphoprotein</keyword>
<evidence type="ECO:0000259" key="3">
    <source>
        <dbReference type="PROSITE" id="PS50894"/>
    </source>
</evidence>
<dbReference type="PROSITE" id="PS50894">
    <property type="entry name" value="HPT"/>
    <property type="match status" value="1"/>
</dbReference>
<dbReference type="InterPro" id="IPR036641">
    <property type="entry name" value="HPT_dom_sf"/>
</dbReference>
<dbReference type="Proteomes" id="UP000316416">
    <property type="component" value="Chromosome"/>
</dbReference>
<evidence type="ECO:0000313" key="4">
    <source>
        <dbReference type="EMBL" id="QPG60348.1"/>
    </source>
</evidence>
<organism evidence="4 5">
    <name type="scientific">Shewanella eurypsychrophilus</name>
    <dbReference type="NCBI Taxonomy" id="2593656"/>
    <lineage>
        <taxon>Bacteria</taxon>
        <taxon>Pseudomonadati</taxon>
        <taxon>Pseudomonadota</taxon>
        <taxon>Gammaproteobacteria</taxon>
        <taxon>Alteromonadales</taxon>
        <taxon>Shewanellaceae</taxon>
        <taxon>Shewanella</taxon>
    </lineage>
</organism>
<feature type="modified residue" description="Phosphohistidine" evidence="2">
    <location>
        <position position="60"/>
    </location>
</feature>
<gene>
    <name evidence="4" type="ORF">FM038_004960</name>
</gene>
<name>A0ABX6VEH0_9GAMM</name>
<protein>
    <submittedName>
        <fullName evidence="4">Hpt domain-containing protein</fullName>
    </submittedName>
</protein>
<evidence type="ECO:0000313" key="5">
    <source>
        <dbReference type="Proteomes" id="UP000316416"/>
    </source>
</evidence>
<reference evidence="4" key="1">
    <citation type="submission" date="2021-07" db="EMBL/GenBank/DDBJ databases">
        <title>Shewanella sp. YLB-07 whole genome sequence.</title>
        <authorList>
            <person name="Yu L."/>
        </authorList>
    </citation>
    <scope>NUCLEOTIDE SEQUENCE</scope>
    <source>
        <strain evidence="4">YLB-08</strain>
    </source>
</reference>
<dbReference type="EMBL" id="CP045503">
    <property type="protein sequence ID" value="QPG60348.1"/>
    <property type="molecule type" value="Genomic_DNA"/>
</dbReference>
<dbReference type="SUPFAM" id="SSF47226">
    <property type="entry name" value="Histidine-containing phosphotransfer domain, HPT domain"/>
    <property type="match status" value="1"/>
</dbReference>
<sequence length="115" mass="12804">MNGGTRNILNREIMIDLIGNEPELIKQFEIDFLKQAKVSLQKIADMYNASQIGAIAEEAHFLKTSAKAVGAEQISHLLQALEMSGSEHNKPECRKLILQTRVALHQIHGVISNDK</sequence>
<evidence type="ECO:0000256" key="1">
    <source>
        <dbReference type="ARBA" id="ARBA00023012"/>
    </source>
</evidence>
<feature type="domain" description="HPt" evidence="3">
    <location>
        <begin position="21"/>
        <end position="115"/>
    </location>
</feature>
<keyword evidence="1" id="KW-0902">Two-component regulatory system</keyword>
<keyword evidence="5" id="KW-1185">Reference proteome</keyword>
<evidence type="ECO:0000256" key="2">
    <source>
        <dbReference type="PROSITE-ProRule" id="PRU00110"/>
    </source>
</evidence>
<dbReference type="Gene3D" id="1.20.120.160">
    <property type="entry name" value="HPT domain"/>
    <property type="match status" value="1"/>
</dbReference>